<organism evidence="1 2">
    <name type="scientific">Micromonospora luteifusca</name>
    <dbReference type="NCBI Taxonomy" id="709860"/>
    <lineage>
        <taxon>Bacteria</taxon>
        <taxon>Bacillati</taxon>
        <taxon>Actinomycetota</taxon>
        <taxon>Actinomycetes</taxon>
        <taxon>Micromonosporales</taxon>
        <taxon>Micromonosporaceae</taxon>
        <taxon>Micromonospora</taxon>
    </lineage>
</organism>
<dbReference type="Proteomes" id="UP000764837">
    <property type="component" value="Unassembled WGS sequence"/>
</dbReference>
<proteinExistence type="predicted"/>
<sequence>MTAVVAAYGKETVAKIHDSVIDQASDATVGLGRRLLDRILRREESRPLIEGALVDVADGEQDAEAALRLQIRKALTADPQLAEEVVGMLPGGATHIEASGDRSIAIGHNSGVASTGDHAMIQR</sequence>
<comment type="caution">
    <text evidence="1">The sequence shown here is derived from an EMBL/GenBank/DDBJ whole genome shotgun (WGS) entry which is preliminary data.</text>
</comment>
<protein>
    <submittedName>
        <fullName evidence="1">Uncharacterized protein</fullName>
    </submittedName>
</protein>
<dbReference type="EMBL" id="JAFBBP010000001">
    <property type="protein sequence ID" value="MBM7494027.1"/>
    <property type="molecule type" value="Genomic_DNA"/>
</dbReference>
<keyword evidence="2" id="KW-1185">Reference proteome</keyword>
<evidence type="ECO:0000313" key="1">
    <source>
        <dbReference type="EMBL" id="MBM7494027.1"/>
    </source>
</evidence>
<accession>A0ABS2M0U0</accession>
<reference evidence="1 2" key="1">
    <citation type="submission" date="2021-01" db="EMBL/GenBank/DDBJ databases">
        <title>Sequencing the genomes of 1000 actinobacteria strains.</title>
        <authorList>
            <person name="Klenk H.-P."/>
        </authorList>
    </citation>
    <scope>NUCLEOTIDE SEQUENCE [LARGE SCALE GENOMIC DNA]</scope>
    <source>
        <strain evidence="1 2">DSM 100204</strain>
    </source>
</reference>
<name>A0ABS2M0U0_9ACTN</name>
<evidence type="ECO:0000313" key="2">
    <source>
        <dbReference type="Proteomes" id="UP000764837"/>
    </source>
</evidence>
<gene>
    <name evidence="1" type="ORF">JOD64_005249</name>
</gene>